<dbReference type="InterPro" id="IPR018906">
    <property type="entry name" value="DNA_integrity_scan_DisA_link"/>
</dbReference>
<evidence type="ECO:0000313" key="8">
    <source>
        <dbReference type="Proteomes" id="UP000749471"/>
    </source>
</evidence>
<dbReference type="RefSeq" id="WP_216519966.1">
    <property type="nucleotide sequence ID" value="NZ_JAHLPM010000009.1"/>
</dbReference>
<protein>
    <submittedName>
        <fullName evidence="7">DNA integrity scanning diadenylate cyclase DisA</fullName>
        <ecNumber evidence="7">2.7.7.85</ecNumber>
    </submittedName>
</protein>
<dbReference type="PANTHER" id="PTHR34185:SF3">
    <property type="entry name" value="DNA INTEGRITY SCANNING PROTEIN DISA"/>
    <property type="match status" value="1"/>
</dbReference>
<evidence type="ECO:0000256" key="5">
    <source>
        <dbReference type="SAM" id="Coils"/>
    </source>
</evidence>
<evidence type="ECO:0000256" key="2">
    <source>
        <dbReference type="ARBA" id="ARBA00022842"/>
    </source>
</evidence>
<dbReference type="EC" id="2.7.7.85" evidence="7"/>
<gene>
    <name evidence="7" type="primary">disA</name>
    <name evidence="7" type="ORF">KQI42_11705</name>
</gene>
<feature type="coiled-coil region" evidence="5">
    <location>
        <begin position="152"/>
        <end position="179"/>
    </location>
</feature>
<keyword evidence="7" id="KW-0548">Nucleotidyltransferase</keyword>
<organism evidence="7 8">
    <name type="scientific">Tissierella simiarum</name>
    <dbReference type="NCBI Taxonomy" id="2841534"/>
    <lineage>
        <taxon>Bacteria</taxon>
        <taxon>Bacillati</taxon>
        <taxon>Bacillota</taxon>
        <taxon>Tissierellia</taxon>
        <taxon>Tissierellales</taxon>
        <taxon>Tissierellaceae</taxon>
        <taxon>Tissierella</taxon>
    </lineage>
</organism>
<dbReference type="Pfam" id="PF02457">
    <property type="entry name" value="DAC"/>
    <property type="match status" value="1"/>
</dbReference>
<evidence type="ECO:0000259" key="6">
    <source>
        <dbReference type="PROSITE" id="PS51794"/>
    </source>
</evidence>
<dbReference type="InterPro" id="IPR023763">
    <property type="entry name" value="DNA_integrity_scanning_protein"/>
</dbReference>
<evidence type="ECO:0000256" key="3">
    <source>
        <dbReference type="ARBA" id="ARBA00023125"/>
    </source>
</evidence>
<keyword evidence="8" id="KW-1185">Reference proteome</keyword>
<proteinExistence type="inferred from homology"/>
<keyword evidence="2" id="KW-0460">Magnesium</keyword>
<evidence type="ECO:0000256" key="4">
    <source>
        <dbReference type="ARBA" id="ARBA00023204"/>
    </source>
</evidence>
<keyword evidence="4" id="KW-0234">DNA repair</keyword>
<evidence type="ECO:0000256" key="1">
    <source>
        <dbReference type="ARBA" id="ARBA00022763"/>
    </source>
</evidence>
<evidence type="ECO:0000313" key="7">
    <source>
        <dbReference type="EMBL" id="MBU5438681.1"/>
    </source>
</evidence>
<dbReference type="Pfam" id="PF10635">
    <property type="entry name" value="DisA-linker"/>
    <property type="match status" value="1"/>
</dbReference>
<dbReference type="InterPro" id="IPR050338">
    <property type="entry name" value="DisA"/>
</dbReference>
<accession>A0ABS6E804</accession>
<dbReference type="GO" id="GO:0106408">
    <property type="term" value="F:diadenylate cyclase activity"/>
    <property type="evidence" value="ECO:0007669"/>
    <property type="project" value="UniProtKB-EC"/>
</dbReference>
<keyword evidence="1" id="KW-0227">DNA damage</keyword>
<name>A0ABS6E804_9FIRM</name>
<keyword evidence="3" id="KW-0238">DNA-binding</keyword>
<dbReference type="PANTHER" id="PTHR34185">
    <property type="entry name" value="DIADENYLATE CYCLASE"/>
    <property type="match status" value="1"/>
</dbReference>
<dbReference type="PROSITE" id="PS51794">
    <property type="entry name" value="DAC"/>
    <property type="match status" value="1"/>
</dbReference>
<dbReference type="NCBIfam" id="NF010009">
    <property type="entry name" value="PRK13482.1"/>
    <property type="match status" value="1"/>
</dbReference>
<reference evidence="7 8" key="1">
    <citation type="submission" date="2021-06" db="EMBL/GenBank/DDBJ databases">
        <authorList>
            <person name="Sun Q."/>
            <person name="Li D."/>
        </authorList>
    </citation>
    <scope>NUCLEOTIDE SEQUENCE [LARGE SCALE GENOMIC DNA]</scope>
    <source>
        <strain evidence="7 8">MSJ-40</strain>
    </source>
</reference>
<comment type="caution">
    <text evidence="7">The sequence shown here is derived from an EMBL/GenBank/DDBJ whole genome shotgun (WGS) entry which is preliminary data.</text>
</comment>
<dbReference type="HAMAP" id="MF_01438">
    <property type="entry name" value="DisA"/>
    <property type="match status" value="1"/>
</dbReference>
<keyword evidence="5" id="KW-0175">Coiled coil</keyword>
<dbReference type="Proteomes" id="UP000749471">
    <property type="component" value="Unassembled WGS sequence"/>
</dbReference>
<dbReference type="EMBL" id="JAHLPM010000009">
    <property type="protein sequence ID" value="MBU5438681.1"/>
    <property type="molecule type" value="Genomic_DNA"/>
</dbReference>
<dbReference type="InterPro" id="IPR003390">
    <property type="entry name" value="DNA_integrity_scan_DisA_N"/>
</dbReference>
<keyword evidence="7" id="KW-0808">Transferase</keyword>
<feature type="domain" description="DAC" evidence="6">
    <location>
        <begin position="7"/>
        <end position="147"/>
    </location>
</feature>
<sequence length="366" mass="41808">MENSNHVEKLFEMLRIVAPGTELREGLDNILRARTGALIVIGDSKEVLNLVDDGFYINSEYSPAYIYELAKMDGAIVISKDCKKILYANTQLNPCQLIVSKETGTRHKTAEKVAKQTNELVVAISKRRNIITLYKSNFKYILRDIGEILSNANQAVQTLEKYKSVLDEEINNLTTLEFENLVTLYDIAKVMQRMEMVRRIECEINIYIYELGIEGRLLDMQVRELVDGLENERVNLVKDYLKDNSKDHLKVWNYISGLSSEELLNLSNMIFVLGYDDEISALDKNIYPRGYRIMGKIPKLPLGVLENTISMFGSLQGILKASLLDLCKVEGIGEVRAKTIKEGLRKQQEKTLFEKTIIKQAKDLRL</sequence>